<accession>A0ABU2N9W0</accession>
<dbReference type="PROSITE" id="PS51257">
    <property type="entry name" value="PROKAR_LIPOPROTEIN"/>
    <property type="match status" value="1"/>
</dbReference>
<dbReference type="Proteomes" id="UP001183202">
    <property type="component" value="Unassembled WGS sequence"/>
</dbReference>
<comment type="caution">
    <text evidence="1">The sequence shown here is derived from an EMBL/GenBank/DDBJ whole genome shotgun (WGS) entry which is preliminary data.</text>
</comment>
<name>A0ABU2N9W0_9PSEU</name>
<proteinExistence type="predicted"/>
<reference evidence="2" key="1">
    <citation type="submission" date="2023-07" db="EMBL/GenBank/DDBJ databases">
        <title>30 novel species of actinomycetes from the DSMZ collection.</title>
        <authorList>
            <person name="Nouioui I."/>
        </authorList>
    </citation>
    <scope>NUCLEOTIDE SEQUENCE [LARGE SCALE GENOMIC DNA]</scope>
    <source>
        <strain evidence="2">DSM 45834</strain>
    </source>
</reference>
<dbReference type="EMBL" id="JAVREJ010000008">
    <property type="protein sequence ID" value="MDT0350674.1"/>
    <property type="molecule type" value="Genomic_DNA"/>
</dbReference>
<keyword evidence="2" id="KW-1185">Reference proteome</keyword>
<protein>
    <submittedName>
        <fullName evidence="1">Uncharacterized protein</fullName>
    </submittedName>
</protein>
<evidence type="ECO:0000313" key="2">
    <source>
        <dbReference type="Proteomes" id="UP001183202"/>
    </source>
</evidence>
<evidence type="ECO:0000313" key="1">
    <source>
        <dbReference type="EMBL" id="MDT0350674.1"/>
    </source>
</evidence>
<dbReference type="RefSeq" id="WP_311556698.1">
    <property type="nucleotide sequence ID" value="NZ_JAVREJ010000008.1"/>
</dbReference>
<sequence>MIVRLDADGAVVADADDCSAVHVQTTLGCDGLRAALLHTGTGSVLDGAGAEVVLDVAVLRSRAALVATDPDWAQRFDELVASSGERLTDNGLGLRVAVERPAA</sequence>
<gene>
    <name evidence="1" type="ORF">RM445_14165</name>
</gene>
<organism evidence="1 2">
    <name type="scientific">Pseudonocardia charpentierae</name>
    <dbReference type="NCBI Taxonomy" id="3075545"/>
    <lineage>
        <taxon>Bacteria</taxon>
        <taxon>Bacillati</taxon>
        <taxon>Actinomycetota</taxon>
        <taxon>Actinomycetes</taxon>
        <taxon>Pseudonocardiales</taxon>
        <taxon>Pseudonocardiaceae</taxon>
        <taxon>Pseudonocardia</taxon>
    </lineage>
</organism>